<dbReference type="InterPro" id="IPR048922">
    <property type="entry name" value="Bbp16"/>
</dbReference>
<organism evidence="1">
    <name type="scientific">Rhodanobacter sp. FW102-FHT14D07</name>
    <dbReference type="NCBI Taxonomy" id="3351462"/>
    <lineage>
        <taxon>Bacteria</taxon>
        <taxon>Pseudomonadati</taxon>
        <taxon>Pseudomonadota</taxon>
        <taxon>Gammaproteobacteria</taxon>
        <taxon>Lysobacterales</taxon>
        <taxon>Rhodanobacteraceae</taxon>
        <taxon>Rhodanobacter</taxon>
    </lineage>
</organism>
<evidence type="ECO:0000313" key="1">
    <source>
        <dbReference type="EMBL" id="XIA19180.1"/>
    </source>
</evidence>
<proteinExistence type="predicted"/>
<reference evidence="1" key="1">
    <citation type="submission" date="2024-10" db="EMBL/GenBank/DDBJ databases">
        <authorList>
            <person name="Lesea H.P."/>
            <person name="Kuehl J.V."/>
            <person name="Chandonia J.-M."/>
        </authorList>
    </citation>
    <scope>NUCLEOTIDE SEQUENCE</scope>
    <source>
        <strain evidence="1">FW102-FHT14D07</strain>
    </source>
</reference>
<protein>
    <submittedName>
        <fullName evidence="1">Bbp16 family capsid cement protein</fullName>
    </submittedName>
</protein>
<name>A0AB74URQ8_9GAMM</name>
<dbReference type="AlphaFoldDB" id="A0AB74URQ8"/>
<gene>
    <name evidence="1" type="ORF">ACFYG5_03275</name>
</gene>
<dbReference type="Gene3D" id="2.60.120.1110">
    <property type="match status" value="1"/>
</dbReference>
<dbReference type="EMBL" id="CP170721">
    <property type="protein sequence ID" value="XIA19180.1"/>
    <property type="molecule type" value="Genomic_DNA"/>
</dbReference>
<dbReference type="RefSeq" id="WP_395119637.1">
    <property type="nucleotide sequence ID" value="NZ_CP170721.1"/>
</dbReference>
<accession>A0AB74URQ8</accession>
<dbReference type="Pfam" id="PF21190">
    <property type="entry name" value="Bbp16"/>
    <property type="match status" value="1"/>
</dbReference>
<sequence length="152" mass="15563">MILDANLEFSDAQAVTATAISTNVVDLGPVTDNVTRDIGTGEPVYLVLSVDTAFTAAGAATLTAALVSDSTANLATSATTHATPLAAIPVASLVAGYTAAMHLPPGNYEQYLGIQYTVATGPMTAGKINVFLTKDAQLYRAYADRQPIAGNA</sequence>